<keyword evidence="2" id="KW-0472">Membrane</keyword>
<feature type="region of interest" description="Disordered" evidence="1">
    <location>
        <begin position="158"/>
        <end position="188"/>
    </location>
</feature>
<evidence type="ECO:0000313" key="3">
    <source>
        <dbReference type="EMBL" id="CAG8728857.1"/>
    </source>
</evidence>
<dbReference type="OrthoDB" id="2433118at2759"/>
<keyword evidence="2" id="KW-1133">Transmembrane helix</keyword>
<proteinExistence type="predicted"/>
<reference evidence="3" key="1">
    <citation type="submission" date="2021-06" db="EMBL/GenBank/DDBJ databases">
        <authorList>
            <person name="Kallberg Y."/>
            <person name="Tangrot J."/>
            <person name="Rosling A."/>
        </authorList>
    </citation>
    <scope>NUCLEOTIDE SEQUENCE</scope>
    <source>
        <strain evidence="3">FL966</strain>
    </source>
</reference>
<accession>A0A9N9IBM3</accession>
<feature type="compositionally biased region" description="Basic residues" evidence="1">
    <location>
        <begin position="158"/>
        <end position="169"/>
    </location>
</feature>
<dbReference type="Proteomes" id="UP000789759">
    <property type="component" value="Unassembled WGS sequence"/>
</dbReference>
<name>A0A9N9IBM3_9GLOM</name>
<dbReference type="AlphaFoldDB" id="A0A9N9IBM3"/>
<keyword evidence="2" id="KW-0812">Transmembrane</keyword>
<feature type="transmembrane region" description="Helical" evidence="2">
    <location>
        <begin position="20"/>
        <end position="40"/>
    </location>
</feature>
<protein>
    <submittedName>
        <fullName evidence="3">4378_t:CDS:1</fullName>
    </submittedName>
</protein>
<keyword evidence="4" id="KW-1185">Reference proteome</keyword>
<organism evidence="3 4">
    <name type="scientific">Cetraspora pellucida</name>
    <dbReference type="NCBI Taxonomy" id="1433469"/>
    <lineage>
        <taxon>Eukaryota</taxon>
        <taxon>Fungi</taxon>
        <taxon>Fungi incertae sedis</taxon>
        <taxon>Mucoromycota</taxon>
        <taxon>Glomeromycotina</taxon>
        <taxon>Glomeromycetes</taxon>
        <taxon>Diversisporales</taxon>
        <taxon>Gigasporaceae</taxon>
        <taxon>Cetraspora</taxon>
    </lineage>
</organism>
<dbReference type="EMBL" id="CAJVQA010014087">
    <property type="protein sequence ID" value="CAG8728857.1"/>
    <property type="molecule type" value="Genomic_DNA"/>
</dbReference>
<sequence>MATLRTPSLRSPLSLSIPSLIKPLIYILFFFIGTGFAHVIEPAEYKTPIVLFPQSHTCGVNEAVQLNSFTQGQTINVKWAIDTSGECSIYLSPTGLESDFQMIDSFSNCGKDFQSPVTLPNNVITNHGTLRFQWSPGSPDNTFTSCADISISPVQSIKKQRRKRNNVKRIPRDNSFEPEKRAASERSAESELAKRGWWDGWWKRSASSEPESLKKRGWWDGWWKRSVSPEPELAKRGWWDGWWKRSTSPEPELAKRGWWDGWWKRSASPESESLEKRGWWDGWWKRSASPESESLKKRGWWDGWWKRSESLEPESEKLD</sequence>
<evidence type="ECO:0000256" key="2">
    <source>
        <dbReference type="SAM" id="Phobius"/>
    </source>
</evidence>
<gene>
    <name evidence="3" type="ORF">CPELLU_LOCUS13354</name>
</gene>
<feature type="compositionally biased region" description="Basic and acidic residues" evidence="1">
    <location>
        <begin position="170"/>
        <end position="188"/>
    </location>
</feature>
<evidence type="ECO:0000313" key="4">
    <source>
        <dbReference type="Proteomes" id="UP000789759"/>
    </source>
</evidence>
<evidence type="ECO:0000256" key="1">
    <source>
        <dbReference type="SAM" id="MobiDB-lite"/>
    </source>
</evidence>
<comment type="caution">
    <text evidence="3">The sequence shown here is derived from an EMBL/GenBank/DDBJ whole genome shotgun (WGS) entry which is preliminary data.</text>
</comment>